<evidence type="ECO:0000256" key="2">
    <source>
        <dbReference type="SAM" id="SignalP"/>
    </source>
</evidence>
<reference evidence="3 4" key="1">
    <citation type="submission" date="2020-04" db="EMBL/GenBank/DDBJ databases">
        <authorList>
            <person name="De Canck E."/>
        </authorList>
    </citation>
    <scope>NUCLEOTIDE SEQUENCE [LARGE SCALE GENOMIC DNA]</scope>
    <source>
        <strain evidence="3 4">LMG 26690</strain>
    </source>
</reference>
<accession>A0A6S7A3R3</accession>
<keyword evidence="2" id="KW-0732">Signal</keyword>
<keyword evidence="4" id="KW-1185">Reference proteome</keyword>
<dbReference type="NCBIfam" id="NF040487">
    <property type="entry name" value="T3SS_CigR_fam"/>
    <property type="match status" value="1"/>
</dbReference>
<evidence type="ECO:0000313" key="4">
    <source>
        <dbReference type="Proteomes" id="UP000494214"/>
    </source>
</evidence>
<proteinExistence type="predicted"/>
<evidence type="ECO:0000256" key="1">
    <source>
        <dbReference type="SAM" id="MobiDB-lite"/>
    </source>
</evidence>
<evidence type="ECO:0008006" key="5">
    <source>
        <dbReference type="Google" id="ProtNLM"/>
    </source>
</evidence>
<dbReference type="RefSeq" id="WP_175124026.1">
    <property type="nucleotide sequence ID" value="NZ_CADIJM010000006.1"/>
</dbReference>
<feature type="compositionally biased region" description="Gly residues" evidence="1">
    <location>
        <begin position="44"/>
        <end position="70"/>
    </location>
</feature>
<gene>
    <name evidence="3" type="ORF">LMG26690_03239</name>
</gene>
<dbReference type="Gene3D" id="3.10.450.160">
    <property type="entry name" value="inner membrane protein cigr"/>
    <property type="match status" value="1"/>
</dbReference>
<name>A0A6S7A3R3_9BURK</name>
<feature type="chain" id="PRO_5028994828" description="Nickel/cobalt transporter regulator" evidence="2">
    <location>
        <begin position="25"/>
        <end position="172"/>
    </location>
</feature>
<dbReference type="Proteomes" id="UP000494214">
    <property type="component" value="Unassembled WGS sequence"/>
</dbReference>
<dbReference type="EMBL" id="CADIJM010000006">
    <property type="protein sequence ID" value="CAB3711774.1"/>
    <property type="molecule type" value="Genomic_DNA"/>
</dbReference>
<feature type="region of interest" description="Disordered" evidence="1">
    <location>
        <begin position="27"/>
        <end position="78"/>
    </location>
</feature>
<feature type="signal peptide" evidence="2">
    <location>
        <begin position="1"/>
        <end position="24"/>
    </location>
</feature>
<organism evidence="3 4">
    <name type="scientific">Achromobacter animicus</name>
    <dbReference type="NCBI Taxonomy" id="1389935"/>
    <lineage>
        <taxon>Bacteria</taxon>
        <taxon>Pseudomonadati</taxon>
        <taxon>Pseudomonadota</taxon>
        <taxon>Betaproteobacteria</taxon>
        <taxon>Burkholderiales</taxon>
        <taxon>Alcaligenaceae</taxon>
        <taxon>Achromobacter</taxon>
    </lineage>
</organism>
<dbReference type="AlphaFoldDB" id="A0A6S7A3R3"/>
<sequence length="172" mass="17595">MTFRVKPVFIAAISCIFLNTGAFAAPPEGKGKPDNPGQSQGQGQNKGGGKNNNNGNGAGKGHSGGGGSNGKTGNSDSSSVTLRFAGITVSTARTYAHEYGLSGYSQLPPGIRKNLARGKPLPPGIAKKMVPGPMLARLPAYPGYEWRIAGSDLVLVAIATAVVADVLIDVFD</sequence>
<protein>
    <recommendedName>
        <fullName evidence="5">Nickel/cobalt transporter regulator</fullName>
    </recommendedName>
</protein>
<evidence type="ECO:0000313" key="3">
    <source>
        <dbReference type="EMBL" id="CAB3711774.1"/>
    </source>
</evidence>